<proteinExistence type="inferred from homology"/>
<dbReference type="PANTHER" id="PTHR13799">
    <property type="entry name" value="NGG1 INTERACTING FACTOR 3"/>
    <property type="match status" value="1"/>
</dbReference>
<dbReference type="AlphaFoldDB" id="A0A1W1CNB3"/>
<dbReference type="NCBIfam" id="TIGR00486">
    <property type="entry name" value="YbgI_SA1388"/>
    <property type="match status" value="1"/>
</dbReference>
<dbReference type="SUPFAM" id="SSF102705">
    <property type="entry name" value="NIF3 (NGG1p interacting factor 3)-like"/>
    <property type="match status" value="1"/>
</dbReference>
<dbReference type="GO" id="GO:0046872">
    <property type="term" value="F:metal ion binding"/>
    <property type="evidence" value="ECO:0007669"/>
    <property type="project" value="UniProtKB-KW"/>
</dbReference>
<dbReference type="Pfam" id="PF01784">
    <property type="entry name" value="DUF34_NIF3"/>
    <property type="match status" value="1"/>
</dbReference>
<evidence type="ECO:0000313" key="3">
    <source>
        <dbReference type="EMBL" id="SFV67141.1"/>
    </source>
</evidence>
<sequence>MITNIELKKYCHTLLEVDSFKDYCPNGLQIEGKQKIQHIVSGVSINLALIEKAIKNKADAIFVHHGFFWNNEQAELVGAKRKKIALLLENNINLFAYHLPLDAHKTLGNNIQLAKLLNIKNPKPIKNSLLWRGELDNNIDDFSKEITEKLQRKPQIFSANKNIKKIAWCSGGAQNYLFEAINLGADTYLSGEISEQTPYNALENNINYISAGHHATEMFGIQALATHLSNKFQITQQFININNPV</sequence>
<reference evidence="3" key="1">
    <citation type="submission" date="2016-10" db="EMBL/GenBank/DDBJ databases">
        <authorList>
            <person name="de Groot N.N."/>
        </authorList>
    </citation>
    <scope>NUCLEOTIDE SEQUENCE</scope>
</reference>
<dbReference type="InterPro" id="IPR036069">
    <property type="entry name" value="DUF34/NIF3_sf"/>
</dbReference>
<comment type="similarity">
    <text evidence="1">Belongs to the GTP cyclohydrolase I type 2/NIF3 family.</text>
</comment>
<dbReference type="Gene3D" id="3.40.1390.30">
    <property type="entry name" value="NIF3 (NGG1p interacting factor 3)-like"/>
    <property type="match status" value="2"/>
</dbReference>
<name>A0A1W1CNB3_9ZZZZ</name>
<protein>
    <recommendedName>
        <fullName evidence="4">Nif3-like dinuclear metal center hexameric protein</fullName>
    </recommendedName>
</protein>
<evidence type="ECO:0000256" key="2">
    <source>
        <dbReference type="ARBA" id="ARBA00022723"/>
    </source>
</evidence>
<dbReference type="EMBL" id="FPHJ01000055">
    <property type="protein sequence ID" value="SFV67141.1"/>
    <property type="molecule type" value="Genomic_DNA"/>
</dbReference>
<dbReference type="InterPro" id="IPR002678">
    <property type="entry name" value="DUF34/NIF3"/>
</dbReference>
<evidence type="ECO:0000256" key="1">
    <source>
        <dbReference type="ARBA" id="ARBA00006964"/>
    </source>
</evidence>
<gene>
    <name evidence="3" type="ORF">MNB_SUP05-5-883</name>
</gene>
<accession>A0A1W1CNB3</accession>
<dbReference type="PANTHER" id="PTHR13799:SF14">
    <property type="entry name" value="GTP CYCLOHYDROLASE 1 TYPE 2 HOMOLOG"/>
    <property type="match status" value="1"/>
</dbReference>
<organism evidence="3">
    <name type="scientific">hydrothermal vent metagenome</name>
    <dbReference type="NCBI Taxonomy" id="652676"/>
    <lineage>
        <taxon>unclassified sequences</taxon>
        <taxon>metagenomes</taxon>
        <taxon>ecological metagenomes</taxon>
    </lineage>
</organism>
<keyword evidence="2" id="KW-0479">Metal-binding</keyword>
<evidence type="ECO:0008006" key="4">
    <source>
        <dbReference type="Google" id="ProtNLM"/>
    </source>
</evidence>
<dbReference type="GO" id="GO:0005737">
    <property type="term" value="C:cytoplasm"/>
    <property type="evidence" value="ECO:0007669"/>
    <property type="project" value="TreeGrafter"/>
</dbReference>